<dbReference type="SUPFAM" id="SSF49562">
    <property type="entry name" value="C2 domain (Calcium/lipid-binding domain, CaLB)"/>
    <property type="match status" value="1"/>
</dbReference>
<evidence type="ECO:0000256" key="1">
    <source>
        <dbReference type="SAM" id="MobiDB-lite"/>
    </source>
</evidence>
<dbReference type="AlphaFoldDB" id="A0A7N5J9D8"/>
<reference evidence="3" key="2">
    <citation type="submission" date="2025-08" db="UniProtKB">
        <authorList>
            <consortium name="Ensembl"/>
        </authorList>
    </citation>
    <scope>IDENTIFICATION</scope>
</reference>
<dbReference type="GO" id="GO:0005544">
    <property type="term" value="F:calcium-dependent phospholipid binding"/>
    <property type="evidence" value="ECO:0007669"/>
    <property type="project" value="InterPro"/>
</dbReference>
<dbReference type="Proteomes" id="UP000008912">
    <property type="component" value="Unassembled WGS sequence"/>
</dbReference>
<accession>A0A7N5J9D8</accession>
<protein>
    <submittedName>
        <fullName evidence="3">Copine 5</fullName>
    </submittedName>
</protein>
<evidence type="ECO:0000313" key="4">
    <source>
        <dbReference type="Proteomes" id="UP000008912"/>
    </source>
</evidence>
<dbReference type="InterPro" id="IPR000008">
    <property type="entry name" value="C2_dom"/>
</dbReference>
<feature type="domain" description="C2" evidence="2">
    <location>
        <begin position="21"/>
        <end position="63"/>
    </location>
</feature>
<evidence type="ECO:0000259" key="2">
    <source>
        <dbReference type="Pfam" id="PF00168"/>
    </source>
</evidence>
<organism evidence="3 4">
    <name type="scientific">Ailuropoda melanoleuca</name>
    <name type="common">Giant panda</name>
    <dbReference type="NCBI Taxonomy" id="9646"/>
    <lineage>
        <taxon>Eukaryota</taxon>
        <taxon>Metazoa</taxon>
        <taxon>Chordata</taxon>
        <taxon>Craniata</taxon>
        <taxon>Vertebrata</taxon>
        <taxon>Euteleostomi</taxon>
        <taxon>Mammalia</taxon>
        <taxon>Eutheria</taxon>
        <taxon>Laurasiatheria</taxon>
        <taxon>Carnivora</taxon>
        <taxon>Caniformia</taxon>
        <taxon>Ursidae</taxon>
        <taxon>Ailuropoda</taxon>
    </lineage>
</organism>
<reference evidence="3 4" key="1">
    <citation type="journal article" date="2010" name="Nature">
        <title>The sequence and de novo assembly of the giant panda genome.</title>
        <authorList>
            <person name="Li R."/>
            <person name="Fan W."/>
            <person name="Tian G."/>
            <person name="Zhu H."/>
            <person name="He L."/>
            <person name="Cai J."/>
            <person name="Huang Q."/>
            <person name="Cai Q."/>
            <person name="Li B."/>
            <person name="Bai Y."/>
            <person name="Zhang Z."/>
            <person name="Zhang Y."/>
            <person name="Wang W."/>
            <person name="Li J."/>
            <person name="Wei F."/>
            <person name="Li H."/>
            <person name="Jian M."/>
            <person name="Li J."/>
            <person name="Zhang Z."/>
            <person name="Nielsen R."/>
            <person name="Li D."/>
            <person name="Gu W."/>
            <person name="Yang Z."/>
            <person name="Xuan Z."/>
            <person name="Ryder O.A."/>
            <person name="Leung F.C."/>
            <person name="Zhou Y."/>
            <person name="Cao J."/>
            <person name="Sun X."/>
            <person name="Fu Y."/>
            <person name="Fang X."/>
            <person name="Guo X."/>
            <person name="Wang B."/>
            <person name="Hou R."/>
            <person name="Shen F."/>
            <person name="Mu B."/>
            <person name="Ni P."/>
            <person name="Lin R."/>
            <person name="Qian W."/>
            <person name="Wang G."/>
            <person name="Yu C."/>
            <person name="Nie W."/>
            <person name="Wang J."/>
            <person name="Wu Z."/>
            <person name="Liang H."/>
            <person name="Min J."/>
            <person name="Wu Q."/>
            <person name="Cheng S."/>
            <person name="Ruan J."/>
            <person name="Wang M."/>
            <person name="Shi Z."/>
            <person name="Wen M."/>
            <person name="Liu B."/>
            <person name="Ren X."/>
            <person name="Zheng H."/>
            <person name="Dong D."/>
            <person name="Cook K."/>
            <person name="Shan G."/>
            <person name="Zhang H."/>
            <person name="Kosiol C."/>
            <person name="Xie X."/>
            <person name="Lu Z."/>
            <person name="Zheng H."/>
            <person name="Li Y."/>
            <person name="Steiner C.C."/>
            <person name="Lam T.T."/>
            <person name="Lin S."/>
            <person name="Zhang Q."/>
            <person name="Li G."/>
            <person name="Tian J."/>
            <person name="Gong T."/>
            <person name="Liu H."/>
            <person name="Zhang D."/>
            <person name="Fang L."/>
            <person name="Ye C."/>
            <person name="Zhang J."/>
            <person name="Hu W."/>
            <person name="Xu A."/>
            <person name="Ren Y."/>
            <person name="Zhang G."/>
            <person name="Bruford M.W."/>
            <person name="Li Q."/>
            <person name="Ma L."/>
            <person name="Guo Y."/>
            <person name="An N."/>
            <person name="Hu Y."/>
            <person name="Zheng Y."/>
            <person name="Shi Y."/>
            <person name="Li Z."/>
            <person name="Liu Q."/>
            <person name="Chen Y."/>
            <person name="Zhao J."/>
            <person name="Qu N."/>
            <person name="Zhao S."/>
            <person name="Tian F."/>
            <person name="Wang X."/>
            <person name="Wang H."/>
            <person name="Xu L."/>
            <person name="Liu X."/>
            <person name="Vinar T."/>
            <person name="Wang Y."/>
            <person name="Lam T.W."/>
            <person name="Yiu S.M."/>
            <person name="Liu S."/>
            <person name="Zhang H."/>
            <person name="Li D."/>
            <person name="Huang Y."/>
            <person name="Wang X."/>
            <person name="Yang G."/>
            <person name="Jiang Z."/>
            <person name="Wang J."/>
            <person name="Qin N."/>
            <person name="Li L."/>
            <person name="Li J."/>
            <person name="Bolund L."/>
            <person name="Kristiansen K."/>
            <person name="Wong G.K."/>
            <person name="Olson M."/>
            <person name="Zhang X."/>
            <person name="Li S."/>
            <person name="Yang H."/>
            <person name="Wang J."/>
            <person name="Wang J."/>
        </authorList>
    </citation>
    <scope>NUCLEOTIDE SEQUENCE [LARGE SCALE GENOMIC DNA]</scope>
</reference>
<dbReference type="GO" id="GO:0071277">
    <property type="term" value="P:cellular response to calcium ion"/>
    <property type="evidence" value="ECO:0007669"/>
    <property type="project" value="TreeGrafter"/>
</dbReference>
<dbReference type="GO" id="GO:0005886">
    <property type="term" value="C:plasma membrane"/>
    <property type="evidence" value="ECO:0007669"/>
    <property type="project" value="TreeGrafter"/>
</dbReference>
<reference evidence="3" key="3">
    <citation type="submission" date="2025-09" db="UniProtKB">
        <authorList>
            <consortium name="Ensembl"/>
        </authorList>
    </citation>
    <scope>IDENTIFICATION</scope>
</reference>
<name>A0A7N5J9D8_AILME</name>
<sequence>MGRALSRAPQLWGQAHATMGPLPCRTIKVEVYDWDRDGSHDFIGEFTTSYRELARGQSQFNIYEVVNPKKKMKKKKYVNSGTVTLLSFAVESECTFLDYIKGGTQINFTVAIDFTASNGATKAWRARGITKMAKVSPAWTMVTNESGLWAHGECWRKGDSLRGQISHPLRSPTPRLEGSSAVLSEGRNPSFQPCRGCPSSLPAADLLQGGALGTTSDQCPILHC</sequence>
<proteinExistence type="predicted"/>
<dbReference type="Ensembl" id="ENSAMET00000029428.1">
    <property type="protein sequence ID" value="ENSAMEP00000021973.1"/>
    <property type="gene ID" value="ENSAMEG00000000216.2"/>
</dbReference>
<dbReference type="InterPro" id="IPR035892">
    <property type="entry name" value="C2_domain_sf"/>
</dbReference>
<dbReference type="InterPro" id="IPR045052">
    <property type="entry name" value="Copine"/>
</dbReference>
<dbReference type="PANTHER" id="PTHR10857:SF51">
    <property type="entry name" value="COPINE-5"/>
    <property type="match status" value="1"/>
</dbReference>
<dbReference type="Pfam" id="PF00168">
    <property type="entry name" value="C2"/>
    <property type="match status" value="1"/>
</dbReference>
<keyword evidence="4" id="KW-1185">Reference proteome</keyword>
<dbReference type="Gene3D" id="2.60.40.150">
    <property type="entry name" value="C2 domain"/>
    <property type="match status" value="1"/>
</dbReference>
<gene>
    <name evidence="3" type="primary">CPNE5</name>
</gene>
<dbReference type="PANTHER" id="PTHR10857">
    <property type="entry name" value="COPINE"/>
    <property type="match status" value="1"/>
</dbReference>
<dbReference type="GeneTree" id="ENSGT00940000156194"/>
<evidence type="ECO:0000313" key="3">
    <source>
        <dbReference type="Ensembl" id="ENSAMEP00000021973.1"/>
    </source>
</evidence>
<feature type="region of interest" description="Disordered" evidence="1">
    <location>
        <begin position="165"/>
        <end position="187"/>
    </location>
</feature>